<accession>A0A8S2N076</accession>
<dbReference type="Proteomes" id="UP000681967">
    <property type="component" value="Unassembled WGS sequence"/>
</dbReference>
<dbReference type="GO" id="GO:0016255">
    <property type="term" value="P:attachment of GPI anchor to protein"/>
    <property type="evidence" value="ECO:0007669"/>
    <property type="project" value="TreeGrafter"/>
</dbReference>
<dbReference type="InterPro" id="IPR007246">
    <property type="entry name" value="Gaa1"/>
</dbReference>
<dbReference type="AlphaFoldDB" id="A0A8S2N076"/>
<evidence type="ECO:0000313" key="3">
    <source>
        <dbReference type="Proteomes" id="UP000681967"/>
    </source>
</evidence>
<comment type="caution">
    <text evidence="2">The sequence shown here is derived from an EMBL/GenBank/DDBJ whole genome shotgun (WGS) entry which is preliminary data.</text>
</comment>
<sequence>MPLLSNLLSRDIPKNFYKFQFQLYSGLFLLGILGFLYLTSPIVSRRTYLSENALSPGLVSSDLYISVEHIRNIMGRLRTGFKNNDIADVIQLMLNENGIEAYKQDIGRNSTDKPEENIYGIVRAPRLASTESIILVAPLYVRTQTKPQQNKANLFGIAHTLAIGFALHRKPYMSKDIILLFPAAQEYGTRVWLDAYYNSNPQASLLDAHAGSIQAGLALEFPYEKFYSIDLRHNGINGQLTNLDLINTVVHLCEKNSIATTFYGVYVELSTNEAFINYIIQSTRTLLLNVFTLATGISNGVHGQFLRYRIEMITIFGSLDKHHEYQNSPVTMRAFDDVIEVSSVAIDPRSLCQNEIECSKIANHSCHHCPKSLCLEHLNEHNTRNVIRAEVLSRELTDLMEIVSNLTTEKASENTHNKLDAWKNQMFDTIENMYKSRLDEINYLETELNQRGDILKEYLQSKISSIGTQLLQIQNIGEISEKELSSIEYDRNQLTQFFESIQCELHINANNIVLKDLINVYNLFSCKSTSPHRTPIKSYRTISVQSMKKFASSKENESILWLDNERKLHYIDRRFQTRILAAPQTLITSAIMLSEHHKRINNDDIVDIKWCSFLELFLVLLPRSLFSFDQKTNQFQEISVSRYKNYPFRCISCFNSTLIYISYCTLGTYIELWKYSYGHENDIYMKECIKRWDCLTNDKNEWISHMNTNSNSTIGLLICRGSSIYKRFELRDENLYLLTIIQLENDYVDAFFPFQHNYWFIKSSSGKYYMYSVDKSTFYVSAFDFPFGVQEFGINSIVIGIEQEKLILSDI</sequence>
<proteinExistence type="predicted"/>
<protein>
    <submittedName>
        <fullName evidence="2">Uncharacterized protein</fullName>
    </submittedName>
</protein>
<organism evidence="2 3">
    <name type="scientific">Rotaria magnacalcarata</name>
    <dbReference type="NCBI Taxonomy" id="392030"/>
    <lineage>
        <taxon>Eukaryota</taxon>
        <taxon>Metazoa</taxon>
        <taxon>Spiralia</taxon>
        <taxon>Gnathifera</taxon>
        <taxon>Rotifera</taxon>
        <taxon>Eurotatoria</taxon>
        <taxon>Bdelloidea</taxon>
        <taxon>Philodinida</taxon>
        <taxon>Philodinidae</taxon>
        <taxon>Rotaria</taxon>
    </lineage>
</organism>
<keyword evidence="1" id="KW-1133">Transmembrane helix</keyword>
<dbReference type="PANTHER" id="PTHR13304">
    <property type="entry name" value="GLYCOSYLPHOSPHATIDYLINOSITOL ANCHOR ATTACHMENT 1 PROTEIN"/>
    <property type="match status" value="1"/>
</dbReference>
<evidence type="ECO:0000313" key="2">
    <source>
        <dbReference type="EMBL" id="CAF3974250.1"/>
    </source>
</evidence>
<evidence type="ECO:0000256" key="1">
    <source>
        <dbReference type="SAM" id="Phobius"/>
    </source>
</evidence>
<name>A0A8S2N076_9BILA</name>
<dbReference type="GO" id="GO:0042765">
    <property type="term" value="C:GPI-anchor transamidase complex"/>
    <property type="evidence" value="ECO:0007669"/>
    <property type="project" value="InterPro"/>
</dbReference>
<keyword evidence="1" id="KW-0472">Membrane</keyword>
<dbReference type="Pfam" id="PF04114">
    <property type="entry name" value="Gaa1"/>
    <property type="match status" value="1"/>
</dbReference>
<keyword evidence="1" id="KW-0812">Transmembrane</keyword>
<feature type="transmembrane region" description="Helical" evidence="1">
    <location>
        <begin position="21"/>
        <end position="38"/>
    </location>
</feature>
<reference evidence="2" key="1">
    <citation type="submission" date="2021-02" db="EMBL/GenBank/DDBJ databases">
        <authorList>
            <person name="Nowell W R."/>
        </authorList>
    </citation>
    <scope>NUCLEOTIDE SEQUENCE</scope>
</reference>
<dbReference type="PANTHER" id="PTHR13304:SF0">
    <property type="entry name" value="GLYCOSYLPHOSPHATIDYLINOSITOL ANCHOR ATTACHMENT 1 PROTEIN"/>
    <property type="match status" value="1"/>
</dbReference>
<dbReference type="EMBL" id="CAJOBH010004000">
    <property type="protein sequence ID" value="CAF3974250.1"/>
    <property type="molecule type" value="Genomic_DNA"/>
</dbReference>
<gene>
    <name evidence="2" type="ORF">BYL167_LOCUS12252</name>
</gene>